<feature type="signal peptide" evidence="1">
    <location>
        <begin position="1"/>
        <end position="19"/>
    </location>
</feature>
<dbReference type="AlphaFoldDB" id="A0A6M4H2Z8"/>
<keyword evidence="3" id="KW-1185">Reference proteome</keyword>
<evidence type="ECO:0000256" key="1">
    <source>
        <dbReference type="SAM" id="SignalP"/>
    </source>
</evidence>
<accession>A0A6M4H2Z8</accession>
<dbReference type="KEGG" id="uru:DSM104443_04197"/>
<feature type="chain" id="PRO_5026946667" evidence="1">
    <location>
        <begin position="20"/>
        <end position="103"/>
    </location>
</feature>
<dbReference type="RefSeq" id="WP_171095890.1">
    <property type="nucleotide sequence ID" value="NZ_CP053069.1"/>
</dbReference>
<keyword evidence="1" id="KW-0732">Signal</keyword>
<evidence type="ECO:0000313" key="2">
    <source>
        <dbReference type="EMBL" id="QJR13103.1"/>
    </source>
</evidence>
<reference evidence="2 3" key="1">
    <citation type="submission" date="2020-04" db="EMBL/GenBank/DDBJ databases">
        <title>Usitatibacter rugosus gen. nov., sp. nov. and Usitatibacter palustris sp. nov., novel members of Usitatibacteraceae fam. nov. within the order Nitrosomonadales isolated from soil.</title>
        <authorList>
            <person name="Huber K.J."/>
            <person name="Neumann-Schaal M."/>
            <person name="Geppert A."/>
            <person name="Luckner M."/>
            <person name="Wanner G."/>
            <person name="Overmann J."/>
        </authorList>
    </citation>
    <scope>NUCLEOTIDE SEQUENCE [LARGE SCALE GENOMIC DNA]</scope>
    <source>
        <strain evidence="2 3">0125_3</strain>
    </source>
</reference>
<dbReference type="Proteomes" id="UP000501534">
    <property type="component" value="Chromosome"/>
</dbReference>
<gene>
    <name evidence="2" type="ORF">DSM104443_04197</name>
</gene>
<sequence>MRNLLVTTALVLASGAAFADAVTTQPIAAASTVIATQAGETGHMARLYQRYCDKLREGPEAYAAFVKRMNTITGYTFTEFQPSSPFDTVRYQCREGSAALAQR</sequence>
<proteinExistence type="predicted"/>
<name>A0A6M4H2Z8_9PROT</name>
<organism evidence="2 3">
    <name type="scientific">Usitatibacter rugosus</name>
    <dbReference type="NCBI Taxonomy" id="2732067"/>
    <lineage>
        <taxon>Bacteria</taxon>
        <taxon>Pseudomonadati</taxon>
        <taxon>Pseudomonadota</taxon>
        <taxon>Betaproteobacteria</taxon>
        <taxon>Nitrosomonadales</taxon>
        <taxon>Usitatibacteraceae</taxon>
        <taxon>Usitatibacter</taxon>
    </lineage>
</organism>
<protein>
    <submittedName>
        <fullName evidence="2">Uncharacterized protein</fullName>
    </submittedName>
</protein>
<evidence type="ECO:0000313" key="3">
    <source>
        <dbReference type="Proteomes" id="UP000501534"/>
    </source>
</evidence>
<dbReference type="EMBL" id="CP053069">
    <property type="protein sequence ID" value="QJR13103.1"/>
    <property type="molecule type" value="Genomic_DNA"/>
</dbReference>